<organism evidence="1">
    <name type="scientific">viral metagenome</name>
    <dbReference type="NCBI Taxonomy" id="1070528"/>
    <lineage>
        <taxon>unclassified sequences</taxon>
        <taxon>metagenomes</taxon>
        <taxon>organismal metagenomes</taxon>
    </lineage>
</organism>
<gene>
    <name evidence="1" type="ORF">MM171A00097_0016</name>
    <name evidence="2" type="ORF">MM171B00585_0014</name>
</gene>
<proteinExistence type="predicted"/>
<dbReference type="EMBL" id="MT143710">
    <property type="protein sequence ID" value="QJA43369.1"/>
    <property type="molecule type" value="Genomic_DNA"/>
</dbReference>
<evidence type="ECO:0000313" key="2">
    <source>
        <dbReference type="EMBL" id="QJB03686.1"/>
    </source>
</evidence>
<sequence length="126" mass="14539">MEKGGVRGYWTPEQELRWGMRILAARNFAETHMAMLLRDTMKYDWRSKESRRPKAQARLRIALASDANLKELAELEVSIEEKNPGWIPGLDRALRVTERFGELKELRAKIKEEGIKSIDLEVANAS</sequence>
<evidence type="ECO:0000313" key="1">
    <source>
        <dbReference type="EMBL" id="QJA43369.1"/>
    </source>
</evidence>
<protein>
    <submittedName>
        <fullName evidence="1">Uncharacterized protein</fullName>
    </submittedName>
</protein>
<dbReference type="EMBL" id="MT143856">
    <property type="protein sequence ID" value="QJB03686.1"/>
    <property type="molecule type" value="Genomic_DNA"/>
</dbReference>
<reference evidence="1" key="1">
    <citation type="submission" date="2020-03" db="EMBL/GenBank/DDBJ databases">
        <title>The deep terrestrial virosphere.</title>
        <authorList>
            <person name="Holmfeldt K."/>
            <person name="Nilsson E."/>
            <person name="Simone D."/>
            <person name="Lopez-Fernandez M."/>
            <person name="Wu X."/>
            <person name="de Brujin I."/>
            <person name="Lundin D."/>
            <person name="Andersson A."/>
            <person name="Bertilsson S."/>
            <person name="Dopson M."/>
        </authorList>
    </citation>
    <scope>NUCLEOTIDE SEQUENCE</scope>
    <source>
        <strain evidence="1">MM171A00097</strain>
        <strain evidence="2">MM171B00585</strain>
    </source>
</reference>
<accession>A0A6H1Z7C9</accession>
<name>A0A6H1Z7C9_9ZZZZ</name>
<dbReference type="AlphaFoldDB" id="A0A6H1Z7C9"/>